<evidence type="ECO:0000256" key="1">
    <source>
        <dbReference type="ARBA" id="ARBA00001933"/>
    </source>
</evidence>
<feature type="domain" description="Aminotransferase class V" evidence="10">
    <location>
        <begin position="56"/>
        <end position="310"/>
    </location>
</feature>
<evidence type="ECO:0000259" key="10">
    <source>
        <dbReference type="Pfam" id="PF00266"/>
    </source>
</evidence>
<dbReference type="Gene3D" id="3.40.640.10">
    <property type="entry name" value="Type I PLP-dependent aspartate aminotransferase-like (Major domain)"/>
    <property type="match status" value="1"/>
</dbReference>
<name>A0A3T0I6P2_9BACI</name>
<dbReference type="AlphaFoldDB" id="A0A3T0I6P2"/>
<dbReference type="GO" id="GO:0047304">
    <property type="term" value="F:2-aminoethylphosphonate-pyruvate transaminase activity"/>
    <property type="evidence" value="ECO:0007669"/>
    <property type="project" value="UniProtKB-UniRule"/>
</dbReference>
<sequence length="375" mass="42244">MNNPYLLLTPGPLTTTDTVRLAMMKDWCTWDDDYNNIVQGVRQKLVNLATKSVEKYSAVLMQGSGTFTVESVIGTVLPEDGKLLVIANGVYGHRIAKISNKLGINTVVLESGEVEGLDLNRLTNQLENDPDITHVAIVHCETTTGMLNPIEKVSKIVKTYNKIYIVDAMSSLGGVELDIDDLQIDYIISSANKCIEGVPGFGFAIVKTEEFEKCQDNARSISLDLYDQWKTMEEQNGKWRFTSPTHVVRAFAQALKELEEEGGVSQRAARYKNNQKTLSEGMKQLGFEPILSEDLQSPIITSFYYPKTENFEFVVFYNKLKEKGFVIYPGKVLDLDTFRIGNIGDVRQHNIELLLKAIEESRYWLSPVFEESQSK</sequence>
<dbReference type="PIRSF" id="PIRSF000524">
    <property type="entry name" value="SPT"/>
    <property type="match status" value="1"/>
</dbReference>
<evidence type="ECO:0000256" key="5">
    <source>
        <dbReference type="ARBA" id="ARBA00023317"/>
    </source>
</evidence>
<protein>
    <recommendedName>
        <fullName evidence="7">2-aminoethylphosphonate--pyruvate transaminase</fullName>
        <ecNumber evidence="7">2.6.1.37</ecNumber>
    </recommendedName>
    <alternativeName>
        <fullName evidence="7">2-aminoethylphosphonate aminotransferase</fullName>
    </alternativeName>
    <alternativeName>
        <fullName evidence="7">AEP transaminase</fullName>
        <shortName evidence="7">AEPT</shortName>
    </alternativeName>
</protein>
<dbReference type="EC" id="2.6.1.37" evidence="7"/>
<dbReference type="NCBIfam" id="TIGR03301">
    <property type="entry name" value="PhnW-AepZ"/>
    <property type="match status" value="1"/>
</dbReference>
<keyword evidence="5 7" id="KW-0670">Pyruvate</keyword>
<evidence type="ECO:0000256" key="2">
    <source>
        <dbReference type="ARBA" id="ARBA00022576"/>
    </source>
</evidence>
<evidence type="ECO:0000313" key="11">
    <source>
        <dbReference type="EMBL" id="AZU65020.1"/>
    </source>
</evidence>
<evidence type="ECO:0000256" key="3">
    <source>
        <dbReference type="ARBA" id="ARBA00022679"/>
    </source>
</evidence>
<dbReference type="PANTHER" id="PTHR42778">
    <property type="entry name" value="2-AMINOETHYLPHOSPHONATE--PYRUVATE TRANSAMINASE"/>
    <property type="match status" value="1"/>
</dbReference>
<dbReference type="KEGG" id="nmk:CHR53_16905"/>
<dbReference type="NCBIfam" id="NF010006">
    <property type="entry name" value="PRK13479.1"/>
    <property type="match status" value="1"/>
</dbReference>
<dbReference type="Proteomes" id="UP000282892">
    <property type="component" value="Chromosome"/>
</dbReference>
<comment type="cofactor">
    <cofactor evidence="1 7 9">
        <name>pyridoxal 5'-phosphate</name>
        <dbReference type="ChEBI" id="CHEBI:597326"/>
    </cofactor>
</comment>
<feature type="binding site" evidence="8">
    <location>
        <position position="339"/>
    </location>
    <ligand>
        <name>substrate</name>
    </ligand>
</feature>
<gene>
    <name evidence="7 11" type="primary">phnW</name>
    <name evidence="11" type="ORF">CHR53_16905</name>
</gene>
<dbReference type="OrthoDB" id="389074at2"/>
<organism evidence="11 12">
    <name type="scientific">Neobacillus mesonae</name>
    <dbReference type="NCBI Taxonomy" id="1193713"/>
    <lineage>
        <taxon>Bacteria</taxon>
        <taxon>Bacillati</taxon>
        <taxon>Bacillota</taxon>
        <taxon>Bacilli</taxon>
        <taxon>Bacillales</taxon>
        <taxon>Bacillaceae</taxon>
        <taxon>Neobacillus</taxon>
    </lineage>
</organism>
<dbReference type="InterPro" id="IPR012703">
    <property type="entry name" value="NH2EtPonate_pyrv_transaminase"/>
</dbReference>
<dbReference type="Gene3D" id="3.90.1150.10">
    <property type="entry name" value="Aspartate Aminotransferase, domain 1"/>
    <property type="match status" value="1"/>
</dbReference>
<dbReference type="InterPro" id="IPR015421">
    <property type="entry name" value="PyrdxlP-dep_Trfase_major"/>
</dbReference>
<evidence type="ECO:0000256" key="6">
    <source>
        <dbReference type="ARBA" id="ARBA00049460"/>
    </source>
</evidence>
<feature type="modified residue" description="N6-(pyridoxal phosphate)lysine" evidence="7 9">
    <location>
        <position position="193"/>
    </location>
</feature>
<keyword evidence="3 7" id="KW-0808">Transferase</keyword>
<evidence type="ECO:0000256" key="4">
    <source>
        <dbReference type="ARBA" id="ARBA00022898"/>
    </source>
</evidence>
<dbReference type="SUPFAM" id="SSF53383">
    <property type="entry name" value="PLP-dependent transferases"/>
    <property type="match status" value="1"/>
</dbReference>
<dbReference type="Pfam" id="PF00266">
    <property type="entry name" value="Aminotran_5"/>
    <property type="match status" value="1"/>
</dbReference>
<evidence type="ECO:0000313" key="12">
    <source>
        <dbReference type="Proteomes" id="UP000282892"/>
    </source>
</evidence>
<dbReference type="InterPro" id="IPR015422">
    <property type="entry name" value="PyrdxlP-dep_Trfase_small"/>
</dbReference>
<dbReference type="HAMAP" id="MF_01376">
    <property type="entry name" value="PhnW_aminotrans_5"/>
    <property type="match status" value="1"/>
</dbReference>
<dbReference type="InterPro" id="IPR000192">
    <property type="entry name" value="Aminotrans_V_dom"/>
</dbReference>
<dbReference type="STRING" id="1193713.GCA_001636315_00208"/>
<keyword evidence="2 7" id="KW-0032">Aminotransferase</keyword>
<evidence type="ECO:0000256" key="7">
    <source>
        <dbReference type="HAMAP-Rule" id="MF_01376"/>
    </source>
</evidence>
<proteinExistence type="inferred from homology"/>
<reference evidence="11 12" key="1">
    <citation type="submission" date="2017-07" db="EMBL/GenBank/DDBJ databases">
        <title>The complete genome sequence of Bacillus mesonae strain H20-5, an efficient strain improving plant abiotic stress resistance.</title>
        <authorList>
            <person name="Kim S.Y."/>
            <person name="Song H."/>
            <person name="Sang M.K."/>
            <person name="Weon H.-Y."/>
            <person name="Song J."/>
        </authorList>
    </citation>
    <scope>NUCLEOTIDE SEQUENCE [LARGE SCALE GENOMIC DNA]</scope>
    <source>
        <strain evidence="11 12">H20-5</strain>
    </source>
</reference>
<comment type="function">
    <text evidence="7">Involved in phosphonate degradation.</text>
</comment>
<dbReference type="EMBL" id="CP022572">
    <property type="protein sequence ID" value="AZU65020.1"/>
    <property type="molecule type" value="Genomic_DNA"/>
</dbReference>
<comment type="similarity">
    <text evidence="7">Belongs to the class-V pyridoxal-phosphate-dependent aminotransferase family. PhnW subfamily.</text>
</comment>
<dbReference type="NCBIfam" id="TIGR02326">
    <property type="entry name" value="transamin_PhnW"/>
    <property type="match status" value="1"/>
</dbReference>
<accession>A0A3T0I6P2</accession>
<keyword evidence="4 7" id="KW-0663">Pyridoxal phosphate</keyword>
<comment type="subunit">
    <text evidence="7">Homodimer.</text>
</comment>
<dbReference type="InterPro" id="IPR024169">
    <property type="entry name" value="SP_NH2Trfase/AEP_transaminase"/>
</dbReference>
<comment type="catalytic activity">
    <reaction evidence="6 7">
        <text>(2-aminoethyl)phosphonate + pyruvate = phosphonoacetaldehyde + L-alanine</text>
        <dbReference type="Rhea" id="RHEA:17021"/>
        <dbReference type="ChEBI" id="CHEBI:15361"/>
        <dbReference type="ChEBI" id="CHEBI:57418"/>
        <dbReference type="ChEBI" id="CHEBI:57972"/>
        <dbReference type="ChEBI" id="CHEBI:58383"/>
        <dbReference type="EC" id="2.6.1.37"/>
    </reaction>
</comment>
<evidence type="ECO:0000256" key="8">
    <source>
        <dbReference type="PIRSR" id="PIRSR000524-1"/>
    </source>
</evidence>
<keyword evidence="12" id="KW-1185">Reference proteome</keyword>
<dbReference type="InterPro" id="IPR015424">
    <property type="entry name" value="PyrdxlP-dep_Trfase"/>
</dbReference>
<evidence type="ECO:0000256" key="9">
    <source>
        <dbReference type="PIRSR" id="PIRSR000524-50"/>
    </source>
</evidence>
<dbReference type="GO" id="GO:0019700">
    <property type="term" value="P:organic phosphonate catabolic process"/>
    <property type="evidence" value="ECO:0007669"/>
    <property type="project" value="UniProtKB-UniRule"/>
</dbReference>
<dbReference type="PANTHER" id="PTHR42778:SF1">
    <property type="entry name" value="2-AMINOETHYLPHOSPHONATE--PYRUVATE TRANSAMINASE"/>
    <property type="match status" value="1"/>
</dbReference>